<sequence length="171" mass="19346">MSKMKIAILAVLIVAAAVWLVRVYQVNEGVAKKYQIRTYQVGQNVPFGNATLNVKSLTYGRLTNNHGFKTIPATVTMQIRNTSTKNISILKIVEAKLAYGLDYYQTMSGNFNKSELLQLQPSHSTTVILRFSVKPNHKGERPKIYFDQNLYAPLVLKEYKKGIRYGIGVQF</sequence>
<evidence type="ECO:0000313" key="2">
    <source>
        <dbReference type="Proteomes" id="UP000298347"/>
    </source>
</evidence>
<dbReference type="OrthoDB" id="2942566at2"/>
<keyword evidence="2" id="KW-1185">Reference proteome</keyword>
<comment type="caution">
    <text evidence="1">The sequence shown here is derived from an EMBL/GenBank/DDBJ whole genome shotgun (WGS) entry which is preliminary data.</text>
</comment>
<dbReference type="AlphaFoldDB" id="A0A4Z0GLE8"/>
<name>A0A4Z0GLE8_9BACL</name>
<organism evidence="1 2">
    <name type="scientific">Sporolactobacillus shoreae</name>
    <dbReference type="NCBI Taxonomy" id="1465501"/>
    <lineage>
        <taxon>Bacteria</taxon>
        <taxon>Bacillati</taxon>
        <taxon>Bacillota</taxon>
        <taxon>Bacilli</taxon>
        <taxon>Bacillales</taxon>
        <taxon>Sporolactobacillaceae</taxon>
        <taxon>Sporolactobacillus</taxon>
    </lineage>
</organism>
<gene>
    <name evidence="1" type="ORF">E4665_13590</name>
</gene>
<evidence type="ECO:0000313" key="1">
    <source>
        <dbReference type="EMBL" id="TGA96890.1"/>
    </source>
</evidence>
<dbReference type="EMBL" id="SRJD01000018">
    <property type="protein sequence ID" value="TGA96890.1"/>
    <property type="molecule type" value="Genomic_DNA"/>
</dbReference>
<accession>A0A4Z0GLE8</accession>
<proteinExistence type="predicted"/>
<protein>
    <recommendedName>
        <fullName evidence="3">DUF4352 domain-containing protein</fullName>
    </recommendedName>
</protein>
<dbReference type="Proteomes" id="UP000298347">
    <property type="component" value="Unassembled WGS sequence"/>
</dbReference>
<evidence type="ECO:0008006" key="3">
    <source>
        <dbReference type="Google" id="ProtNLM"/>
    </source>
</evidence>
<reference evidence="1 2" key="1">
    <citation type="journal article" date="2015" name="Int. J. Syst. Evol. Microbiol.">
        <title>Sporolactobacillus shoreae sp. nov. and Sporolactobacillus spathodeae sp. nov., two spore-forming lactic acid bacteria isolated from tree barks in Thailand.</title>
        <authorList>
            <person name="Thamacharoensuk T."/>
            <person name="Kitahara M."/>
            <person name="Ohkuma M."/>
            <person name="Thongchul N."/>
            <person name="Tanasupawat S."/>
        </authorList>
    </citation>
    <scope>NUCLEOTIDE SEQUENCE [LARGE SCALE GENOMIC DNA]</scope>
    <source>
        <strain evidence="1 2">BK92</strain>
    </source>
</reference>
<dbReference type="RefSeq" id="WP_135349344.1">
    <property type="nucleotide sequence ID" value="NZ_SRJD01000018.1"/>
</dbReference>